<dbReference type="SUPFAM" id="SSF54826">
    <property type="entry name" value="Enolase N-terminal domain-like"/>
    <property type="match status" value="1"/>
</dbReference>
<evidence type="ECO:0000259" key="3">
    <source>
        <dbReference type="SMART" id="SM00922"/>
    </source>
</evidence>
<evidence type="ECO:0000256" key="1">
    <source>
        <dbReference type="ARBA" id="ARBA00022723"/>
    </source>
</evidence>
<dbReference type="InterPro" id="IPR029017">
    <property type="entry name" value="Enolase-like_N"/>
</dbReference>
<dbReference type="GO" id="GO:0008869">
    <property type="term" value="F:galactonate dehydratase activity"/>
    <property type="evidence" value="ECO:0007669"/>
    <property type="project" value="UniProtKB-EC"/>
</dbReference>
<gene>
    <name evidence="4" type="ORF">DWW02_07660</name>
</gene>
<dbReference type="Proteomes" id="UP000284543">
    <property type="component" value="Unassembled WGS sequence"/>
</dbReference>
<name>A0A412ZBQ5_9FIRM</name>
<reference evidence="4 5" key="1">
    <citation type="submission" date="2018-08" db="EMBL/GenBank/DDBJ databases">
        <title>A genome reference for cultivated species of the human gut microbiota.</title>
        <authorList>
            <person name="Zou Y."/>
            <person name="Xue W."/>
            <person name="Luo G."/>
        </authorList>
    </citation>
    <scope>NUCLEOTIDE SEQUENCE [LARGE SCALE GENOMIC DNA]</scope>
    <source>
        <strain evidence="4 5">AF14-18</strain>
    </source>
</reference>
<dbReference type="NCBIfam" id="NF010624">
    <property type="entry name" value="PRK14017.1"/>
    <property type="match status" value="1"/>
</dbReference>
<dbReference type="SMART" id="SM00922">
    <property type="entry name" value="MR_MLE"/>
    <property type="match status" value="1"/>
</dbReference>
<organism evidence="4 5">
    <name type="scientific">Enterocloster bolteae</name>
    <dbReference type="NCBI Taxonomy" id="208479"/>
    <lineage>
        <taxon>Bacteria</taxon>
        <taxon>Bacillati</taxon>
        <taxon>Bacillota</taxon>
        <taxon>Clostridia</taxon>
        <taxon>Lachnospirales</taxon>
        <taxon>Lachnospiraceae</taxon>
        <taxon>Enterocloster</taxon>
    </lineage>
</organism>
<sequence>MKITDVSTRLIDQYMFVRVDTDEGISGVGESGAWAFLEASEAVVETFKRYLIGQNPLLIEHHWQYMYRCYHFRGAAIMGALSAIDIALWDIKGKYYGVPCYELLGGKVRHKARVYYHVFGSTGEELIRGCRNAKARGFTAVGHLTPFVDSDRREIMPLESFAAKISNASERVYQYREAVGNEVDLCIEIHRQLNVPEAIALGREIEQARPMFFEDPVRPDNFDDMEKVADKIHIPIATGERLHTLEEFGMLLSRNACQYIRPDVCLCGGITQAKKIAALAEAKGVLVVPHNPLSPVSTAACIQLAAAVPNFAIQEYPLGEDSVPKNRIVKSTLTLKDGYLTVPEGPGIGIELNESAMNDYPYKPRLYVTKLREDGAVADQ</sequence>
<keyword evidence="1" id="KW-0479">Metal-binding</keyword>
<dbReference type="SFLD" id="SFLDG00179">
    <property type="entry name" value="mandelate_racemase"/>
    <property type="match status" value="1"/>
</dbReference>
<dbReference type="SFLD" id="SFLDS00001">
    <property type="entry name" value="Enolase"/>
    <property type="match status" value="1"/>
</dbReference>
<accession>A0A412ZBQ5</accession>
<evidence type="ECO:0000313" key="4">
    <source>
        <dbReference type="EMBL" id="RGV77533.1"/>
    </source>
</evidence>
<dbReference type="SUPFAM" id="SSF51604">
    <property type="entry name" value="Enolase C-terminal domain-like"/>
    <property type="match status" value="1"/>
</dbReference>
<dbReference type="CDD" id="cd03316">
    <property type="entry name" value="MR_like"/>
    <property type="match status" value="1"/>
</dbReference>
<dbReference type="EC" id="4.2.1.6" evidence="4"/>
<dbReference type="RefSeq" id="WP_118018081.1">
    <property type="nucleotide sequence ID" value="NZ_CAUHGS010000002.1"/>
</dbReference>
<dbReference type="PANTHER" id="PTHR48080:SF2">
    <property type="entry name" value="D-GALACTONATE DEHYDRATASE"/>
    <property type="match status" value="1"/>
</dbReference>
<dbReference type="InterPro" id="IPR029065">
    <property type="entry name" value="Enolase_C-like"/>
</dbReference>
<evidence type="ECO:0000256" key="2">
    <source>
        <dbReference type="ARBA" id="ARBA00023239"/>
    </source>
</evidence>
<dbReference type="InterPro" id="IPR036849">
    <property type="entry name" value="Enolase-like_C_sf"/>
</dbReference>
<dbReference type="GO" id="GO:0046872">
    <property type="term" value="F:metal ion binding"/>
    <property type="evidence" value="ECO:0007669"/>
    <property type="project" value="UniProtKB-KW"/>
</dbReference>
<dbReference type="InterPro" id="IPR013341">
    <property type="entry name" value="Mandelate_racemase_N_dom"/>
</dbReference>
<dbReference type="Gene3D" id="3.20.20.120">
    <property type="entry name" value="Enolase-like C-terminal domain"/>
    <property type="match status" value="1"/>
</dbReference>
<dbReference type="InterPro" id="IPR034593">
    <property type="entry name" value="DgoD-like"/>
</dbReference>
<dbReference type="Gene3D" id="3.30.390.10">
    <property type="entry name" value="Enolase-like, N-terminal domain"/>
    <property type="match status" value="1"/>
</dbReference>
<dbReference type="Pfam" id="PF02746">
    <property type="entry name" value="MR_MLE_N"/>
    <property type="match status" value="1"/>
</dbReference>
<dbReference type="Pfam" id="PF13378">
    <property type="entry name" value="MR_MLE_C"/>
    <property type="match status" value="1"/>
</dbReference>
<dbReference type="InterPro" id="IPR013342">
    <property type="entry name" value="Mandelate_racemase_C"/>
</dbReference>
<comment type="caution">
    <text evidence="4">The sequence shown here is derived from an EMBL/GenBank/DDBJ whole genome shotgun (WGS) entry which is preliminary data.</text>
</comment>
<protein>
    <submittedName>
        <fullName evidence="4">Galactonate dehydratase</fullName>
        <ecNumber evidence="4">4.2.1.6</ecNumber>
    </submittedName>
</protein>
<evidence type="ECO:0000313" key="5">
    <source>
        <dbReference type="Proteomes" id="UP000284543"/>
    </source>
</evidence>
<proteinExistence type="predicted"/>
<keyword evidence="2 4" id="KW-0456">Lyase</keyword>
<feature type="domain" description="Mandelate racemase/muconate lactonizing enzyme C-terminal" evidence="3">
    <location>
        <begin position="123"/>
        <end position="235"/>
    </location>
</feature>
<dbReference type="PANTHER" id="PTHR48080">
    <property type="entry name" value="D-GALACTONATE DEHYDRATASE-RELATED"/>
    <property type="match status" value="1"/>
</dbReference>
<dbReference type="EMBL" id="QRZM01000002">
    <property type="protein sequence ID" value="RGV77533.1"/>
    <property type="molecule type" value="Genomic_DNA"/>
</dbReference>
<dbReference type="AlphaFoldDB" id="A0A412ZBQ5"/>